<evidence type="ECO:0000313" key="2">
    <source>
        <dbReference type="Proteomes" id="UP001225761"/>
    </source>
</evidence>
<protein>
    <submittedName>
        <fullName evidence="1">Uncharacterized protein</fullName>
    </submittedName>
</protein>
<evidence type="ECO:0000313" key="1">
    <source>
        <dbReference type="EMBL" id="MDI9874948.1"/>
    </source>
</evidence>
<dbReference type="Proteomes" id="UP001225761">
    <property type="component" value="Unassembled WGS sequence"/>
</dbReference>
<reference evidence="1 2" key="1">
    <citation type="submission" date="2023-05" db="EMBL/GenBank/DDBJ databases">
        <title>Novel species of genus Flectobacillus isolated from stream in China.</title>
        <authorList>
            <person name="Lu H."/>
        </authorList>
    </citation>
    <scope>NUCLEOTIDE SEQUENCE [LARGE SCALE GENOMIC DNA]</scope>
    <source>
        <strain evidence="1 2">LFS242W</strain>
    </source>
</reference>
<organism evidence="1 2">
    <name type="scientific">Flectobacillus rivi</name>
    <dbReference type="NCBI Taxonomy" id="2984209"/>
    <lineage>
        <taxon>Bacteria</taxon>
        <taxon>Pseudomonadati</taxon>
        <taxon>Bacteroidota</taxon>
        <taxon>Cytophagia</taxon>
        <taxon>Cytophagales</taxon>
        <taxon>Flectobacillaceae</taxon>
        <taxon>Flectobacillus</taxon>
    </lineage>
</organism>
<proteinExistence type="predicted"/>
<gene>
    <name evidence="1" type="ORF">QM481_10460</name>
</gene>
<accession>A0ABT6Z1J1</accession>
<name>A0ABT6Z1J1_9BACT</name>
<keyword evidence="2" id="KW-1185">Reference proteome</keyword>
<dbReference type="EMBL" id="JASHIE010000006">
    <property type="protein sequence ID" value="MDI9874948.1"/>
    <property type="molecule type" value="Genomic_DNA"/>
</dbReference>
<comment type="caution">
    <text evidence="1">The sequence shown here is derived from an EMBL/GenBank/DDBJ whole genome shotgun (WGS) entry which is preliminary data.</text>
</comment>
<sequence length="64" mass="7432">MVSKDDIKKAYRSLTRVDRKQIKDVVCNTFGYKERNFQEKMSGEYNWSKAEIGVLKSLLEIDGA</sequence>
<dbReference type="RefSeq" id="WP_283381717.1">
    <property type="nucleotide sequence ID" value="NZ_JASHIE010000006.1"/>
</dbReference>